<dbReference type="AlphaFoldDB" id="A0A3Q7J941"/>
<dbReference type="Pfam" id="PF00098">
    <property type="entry name" value="zf-CCHC"/>
    <property type="match status" value="1"/>
</dbReference>
<organism evidence="3">
    <name type="scientific">Solanum lycopersicum</name>
    <name type="common">Tomato</name>
    <name type="synonym">Lycopersicon esculentum</name>
    <dbReference type="NCBI Taxonomy" id="4081"/>
    <lineage>
        <taxon>Eukaryota</taxon>
        <taxon>Viridiplantae</taxon>
        <taxon>Streptophyta</taxon>
        <taxon>Embryophyta</taxon>
        <taxon>Tracheophyta</taxon>
        <taxon>Spermatophyta</taxon>
        <taxon>Magnoliopsida</taxon>
        <taxon>eudicotyledons</taxon>
        <taxon>Gunneridae</taxon>
        <taxon>Pentapetalae</taxon>
        <taxon>asterids</taxon>
        <taxon>lamiids</taxon>
        <taxon>Solanales</taxon>
        <taxon>Solanaceae</taxon>
        <taxon>Solanoideae</taxon>
        <taxon>Solaneae</taxon>
        <taxon>Solanum</taxon>
        <taxon>Solanum subgen. Lycopersicon</taxon>
    </lineage>
</organism>
<protein>
    <recommendedName>
        <fullName evidence="2">CCHC-type domain-containing protein</fullName>
    </recommendedName>
</protein>
<name>A0A3Q7J941_SOLLC</name>
<keyword evidence="1" id="KW-0863">Zinc-finger</keyword>
<dbReference type="Gramene" id="Solyc10g037873.1.1">
    <property type="protein sequence ID" value="Solyc10g037873.1.1"/>
    <property type="gene ID" value="Solyc10g037873.1"/>
</dbReference>
<evidence type="ECO:0000313" key="4">
    <source>
        <dbReference type="Proteomes" id="UP000004994"/>
    </source>
</evidence>
<proteinExistence type="predicted"/>
<sequence>MVTMYTSTLRICRRPLENHKRTESAIAEDFPKVLKDIEQADSKERALSAIFMSITNSELKKNFLDRRTEGEGIVIKGRTQHTYFNRRRFNARLKSRGMKQNCYECGEQGHLKRDCPRLKEKRGNQKLITQQIYNYLENIVDNVTFNGYASIEGKSIPETHHDVSDYIELEVESLLAQRNSSNVEQVQDINQDDKDAPIQQQSYNIATSRKKRVINQQKQFANVVTENLFRYAKFIEFSF</sequence>
<keyword evidence="1" id="KW-0862">Zinc</keyword>
<evidence type="ECO:0000259" key="2">
    <source>
        <dbReference type="PROSITE" id="PS50158"/>
    </source>
</evidence>
<dbReference type="Proteomes" id="UP000004994">
    <property type="component" value="Chromosome 10"/>
</dbReference>
<dbReference type="PROSITE" id="PS50158">
    <property type="entry name" value="ZF_CCHC"/>
    <property type="match status" value="1"/>
</dbReference>
<dbReference type="InParanoid" id="A0A3Q7J941"/>
<evidence type="ECO:0000256" key="1">
    <source>
        <dbReference type="PROSITE-ProRule" id="PRU00047"/>
    </source>
</evidence>
<keyword evidence="4" id="KW-1185">Reference proteome</keyword>
<dbReference type="EnsemblPlants" id="Solyc10g037873.1.1">
    <property type="protein sequence ID" value="Solyc10g037873.1.1"/>
    <property type="gene ID" value="Solyc10g037873.1"/>
</dbReference>
<dbReference type="SMART" id="SM00343">
    <property type="entry name" value="ZnF_C2HC"/>
    <property type="match status" value="1"/>
</dbReference>
<dbReference type="InterPro" id="IPR001878">
    <property type="entry name" value="Znf_CCHC"/>
</dbReference>
<dbReference type="SUPFAM" id="SSF57756">
    <property type="entry name" value="Retrovirus zinc finger-like domains"/>
    <property type="match status" value="1"/>
</dbReference>
<dbReference type="InterPro" id="IPR036875">
    <property type="entry name" value="Znf_CCHC_sf"/>
</dbReference>
<dbReference type="GO" id="GO:0008270">
    <property type="term" value="F:zinc ion binding"/>
    <property type="evidence" value="ECO:0007669"/>
    <property type="project" value="UniProtKB-KW"/>
</dbReference>
<keyword evidence="1" id="KW-0479">Metal-binding</keyword>
<feature type="domain" description="CCHC-type" evidence="2">
    <location>
        <begin position="102"/>
        <end position="117"/>
    </location>
</feature>
<reference evidence="3" key="1">
    <citation type="journal article" date="2012" name="Nature">
        <title>The tomato genome sequence provides insights into fleshy fruit evolution.</title>
        <authorList>
            <consortium name="Tomato Genome Consortium"/>
        </authorList>
    </citation>
    <scope>NUCLEOTIDE SEQUENCE [LARGE SCALE GENOMIC DNA]</scope>
    <source>
        <strain evidence="3">cv. Heinz 1706</strain>
    </source>
</reference>
<dbReference type="Gene3D" id="4.10.60.10">
    <property type="entry name" value="Zinc finger, CCHC-type"/>
    <property type="match status" value="1"/>
</dbReference>
<dbReference type="GO" id="GO:0003676">
    <property type="term" value="F:nucleic acid binding"/>
    <property type="evidence" value="ECO:0007669"/>
    <property type="project" value="InterPro"/>
</dbReference>
<evidence type="ECO:0000313" key="3">
    <source>
        <dbReference type="EnsemblPlants" id="Solyc10g037873.1.1"/>
    </source>
</evidence>
<accession>A0A3Q7J941</accession>
<reference evidence="3" key="2">
    <citation type="submission" date="2019-01" db="UniProtKB">
        <authorList>
            <consortium name="EnsemblPlants"/>
        </authorList>
    </citation>
    <scope>IDENTIFICATION</scope>
    <source>
        <strain evidence="3">cv. Heinz 1706</strain>
    </source>
</reference>